<feature type="transmembrane region" description="Helical" evidence="1">
    <location>
        <begin position="270"/>
        <end position="291"/>
    </location>
</feature>
<reference evidence="2 3" key="1">
    <citation type="submission" date="2022-09" db="EMBL/GenBank/DDBJ databases">
        <authorList>
            <person name="Palmer J.M."/>
        </authorList>
    </citation>
    <scope>NUCLEOTIDE SEQUENCE [LARGE SCALE GENOMIC DNA]</scope>
    <source>
        <strain evidence="2 3">DSM 7382</strain>
    </source>
</reference>
<feature type="transmembrane region" description="Helical" evidence="1">
    <location>
        <begin position="229"/>
        <end position="250"/>
    </location>
</feature>
<evidence type="ECO:0000313" key="2">
    <source>
        <dbReference type="EMBL" id="KAK7676159.1"/>
    </source>
</evidence>
<gene>
    <name evidence="2" type="ORF">QCA50_020870</name>
</gene>
<feature type="transmembrane region" description="Helical" evidence="1">
    <location>
        <begin position="20"/>
        <end position="42"/>
    </location>
</feature>
<accession>A0AAW0FC84</accession>
<feature type="transmembrane region" description="Helical" evidence="1">
    <location>
        <begin position="141"/>
        <end position="167"/>
    </location>
</feature>
<feature type="transmembrane region" description="Helical" evidence="1">
    <location>
        <begin position="114"/>
        <end position="134"/>
    </location>
</feature>
<evidence type="ECO:0000313" key="3">
    <source>
        <dbReference type="Proteomes" id="UP001385951"/>
    </source>
</evidence>
<sequence>MSSLSQDDIDALTSIGHETTQTIVCLVVEAIMYTFFFILVIMAGRIQFRKGSRLSVTMFGVILIIFLLDTAGCVLDVNNAIREITLTLTSTFPLSLSDRYASTFNLPYSISNSLFAYMICFGDVIIVWRAYVFWCYGKGRLIMILPIFTLIGTFGIAGVLSFCVARDMSTSDNFVTPPFCHHIQQDVYSLSLGTTAISTALTCYKTWTYRREIGEHLSRSNKKTRTEKIMLIIVESGVLYFLLLLEFVIGDIPKVLNAKYAKYNLTFANLVWTYIANHLLGIYPALMVILVNSQRSCLEESIISIHTMNQDIRTQDVSVQQPQVLHIRKRTYFSCV</sequence>
<name>A0AAW0FC84_9APHY</name>
<keyword evidence="1" id="KW-0812">Transmembrane</keyword>
<keyword evidence="1" id="KW-1133">Transmembrane helix</keyword>
<dbReference type="AlphaFoldDB" id="A0AAW0FC84"/>
<protein>
    <recommendedName>
        <fullName evidence="4">G-protein coupled receptors family 1 profile domain-containing protein</fullName>
    </recommendedName>
</protein>
<dbReference type="Proteomes" id="UP001385951">
    <property type="component" value="Unassembled WGS sequence"/>
</dbReference>
<evidence type="ECO:0000256" key="1">
    <source>
        <dbReference type="SAM" id="Phobius"/>
    </source>
</evidence>
<keyword evidence="3" id="KW-1185">Reference proteome</keyword>
<organism evidence="2 3">
    <name type="scientific">Cerrena zonata</name>
    <dbReference type="NCBI Taxonomy" id="2478898"/>
    <lineage>
        <taxon>Eukaryota</taxon>
        <taxon>Fungi</taxon>
        <taxon>Dikarya</taxon>
        <taxon>Basidiomycota</taxon>
        <taxon>Agaricomycotina</taxon>
        <taxon>Agaricomycetes</taxon>
        <taxon>Polyporales</taxon>
        <taxon>Cerrenaceae</taxon>
        <taxon>Cerrena</taxon>
    </lineage>
</organism>
<keyword evidence="1" id="KW-0472">Membrane</keyword>
<feature type="transmembrane region" description="Helical" evidence="1">
    <location>
        <begin position="54"/>
        <end position="77"/>
    </location>
</feature>
<dbReference type="EMBL" id="JASBNA010000131">
    <property type="protein sequence ID" value="KAK7676159.1"/>
    <property type="molecule type" value="Genomic_DNA"/>
</dbReference>
<proteinExistence type="predicted"/>
<evidence type="ECO:0008006" key="4">
    <source>
        <dbReference type="Google" id="ProtNLM"/>
    </source>
</evidence>
<comment type="caution">
    <text evidence="2">The sequence shown here is derived from an EMBL/GenBank/DDBJ whole genome shotgun (WGS) entry which is preliminary data.</text>
</comment>